<organism evidence="1 2">
    <name type="scientific">Bdellovibrio reynosensis</name>
    <dbReference type="NCBI Taxonomy" id="2835041"/>
    <lineage>
        <taxon>Bacteria</taxon>
        <taxon>Pseudomonadati</taxon>
        <taxon>Bdellovibrionota</taxon>
        <taxon>Bdellovibrionia</taxon>
        <taxon>Bdellovibrionales</taxon>
        <taxon>Pseudobdellovibrionaceae</taxon>
        <taxon>Bdellovibrio</taxon>
    </lineage>
</organism>
<reference evidence="1" key="1">
    <citation type="submission" date="2022-03" db="EMBL/GenBank/DDBJ databases">
        <title>Genome Identification and Characterization of new species Bdellovibrio reynosense LBG001 sp. nov. from a Mexico soil sample.</title>
        <authorList>
            <person name="Camilli A."/>
            <person name="Ajao Y."/>
            <person name="Guo X."/>
        </authorList>
    </citation>
    <scope>NUCLEOTIDE SEQUENCE</scope>
    <source>
        <strain evidence="1">LBG001</strain>
    </source>
</reference>
<gene>
    <name evidence="1" type="ORF">MNR06_04390</name>
</gene>
<evidence type="ECO:0000313" key="1">
    <source>
        <dbReference type="EMBL" id="UOF02191.1"/>
    </source>
</evidence>
<evidence type="ECO:0000313" key="2">
    <source>
        <dbReference type="Proteomes" id="UP000830116"/>
    </source>
</evidence>
<dbReference type="EMBL" id="CP093442">
    <property type="protein sequence ID" value="UOF02191.1"/>
    <property type="molecule type" value="Genomic_DNA"/>
</dbReference>
<name>A0ABY4CEU9_9BACT</name>
<keyword evidence="2" id="KW-1185">Reference proteome</keyword>
<dbReference type="Proteomes" id="UP000830116">
    <property type="component" value="Chromosome"/>
</dbReference>
<protein>
    <submittedName>
        <fullName evidence="1">Uncharacterized protein</fullName>
    </submittedName>
</protein>
<accession>A0ABY4CEU9</accession>
<dbReference type="RefSeq" id="WP_243539064.1">
    <property type="nucleotide sequence ID" value="NZ_CP093442.1"/>
</dbReference>
<dbReference type="SUPFAM" id="SSF109604">
    <property type="entry name" value="HD-domain/PDEase-like"/>
    <property type="match status" value="1"/>
</dbReference>
<sequence length="453" mass="51789">MSDNSKNLFRQKLELLIVDGTEEVLNRAKQVISRHYLTFQSVNSKDLVPGSLGELLRAQVILIAQNQVESSEAFIQRATGVLKVFPRSRMIAVGLPGFQWSEAVANVSVLSSFEFLQTLKFEYLCLLRCRGQFQSISSSDLFPMTSMSFPAFIRLSLNQRYLAVVYSNTVLSDDRFQRLVKAEGGLYIQNKDSEKYLEYIKNYFDTSGKSMHKRARASFLAIYSQCLQLNEFLLFDLVQPNEVRVGQLYQDLKKLIESLFDALKSDADLWDVFREALEEEPANYWRAPWIATYSALIAIKGNQGDPMVAFLAALFTDLGIFDLEDSVTREYLFSSERKVLENQQSQFEKHPILSLNRALIKKLPIEDSVKSVLVCTHERADQKGFPNQVPTEMLPIEAQIVMFAEKIDQAALTKLKETGTGFRFQREKVWEHEKNNLGNFSSEFLDKIAEALI</sequence>
<dbReference type="Gene3D" id="1.10.3210.10">
    <property type="entry name" value="Hypothetical protein af1432"/>
    <property type="match status" value="1"/>
</dbReference>
<proteinExistence type="predicted"/>